<gene>
    <name evidence="3" type="ORF">IV203_023509</name>
</gene>
<feature type="compositionally biased region" description="Polar residues" evidence="2">
    <location>
        <begin position="32"/>
        <end position="61"/>
    </location>
</feature>
<feature type="region of interest" description="Disordered" evidence="2">
    <location>
        <begin position="1069"/>
        <end position="1093"/>
    </location>
</feature>
<feature type="region of interest" description="Disordered" evidence="2">
    <location>
        <begin position="434"/>
        <end position="502"/>
    </location>
</feature>
<keyword evidence="1" id="KW-0175">Coiled coil</keyword>
<feature type="compositionally biased region" description="Low complexity" evidence="2">
    <location>
        <begin position="439"/>
        <end position="481"/>
    </location>
</feature>
<evidence type="ECO:0000256" key="2">
    <source>
        <dbReference type="SAM" id="MobiDB-lite"/>
    </source>
</evidence>
<feature type="region of interest" description="Disordered" evidence="2">
    <location>
        <begin position="379"/>
        <end position="422"/>
    </location>
</feature>
<feature type="region of interest" description="Disordered" evidence="2">
    <location>
        <begin position="902"/>
        <end position="922"/>
    </location>
</feature>
<dbReference type="OrthoDB" id="10662920at2759"/>
<feature type="coiled-coil region" evidence="1">
    <location>
        <begin position="1170"/>
        <end position="1309"/>
    </location>
</feature>
<feature type="compositionally biased region" description="Polar residues" evidence="2">
    <location>
        <begin position="485"/>
        <end position="494"/>
    </location>
</feature>
<feature type="compositionally biased region" description="Polar residues" evidence="2">
    <location>
        <begin position="1069"/>
        <end position="1080"/>
    </location>
</feature>
<sequence>MAPRTIAICTNGVDPVSPIRDDQIGREVAASARNQNSDSICGSGRSLNTRSTGQFAVRSSSAEGGIMMDPAEIEAWRRLGGDSGNELEPVDVVTPASARSAIRTTRSSADAATAEETNTAGSTSSGSVSTGTRQLRQSVKQHEKELMELKTKYAEAKSKMSKMKEEKSFNKKMLLEMSGLIKALQDISVDYEQSKDSNDSKDGSRSSSSSKKNRHKAHLQNIQRKIQAIDTQMRAAKTQCGLLKEEKSLYASTIKAQESQISALQDQINLLYKRLEQSTQSNTQDQAELQNIIHLQETQIMSLEGQISLLKRNADERRITSIDQQNAARYQEISSLEGKLAALREAQNARKIQASTMRSLSKSQDCQEEPVQDMSDDIFEEEEEDGPPKKKSSASSSTSKSSKASFGKSARNKNKNVSFGNLSVTSGSLAAISEECENNSECSDSMPEASATSTSETTDDTNTTSSDDTSTDSSSETPSAEDGTESTTNVTSTVIVEPSEDGSSVEIMEALPKSTGDVETTKMAEEDSDRDKVLNGTKSSHSSRIDVMDDIKEETDEIDDGSSALCDEAEKEERYDCLLRELQETKAKYGALKEDYRLVLSNTATKLNQLEQENQELRDCRQGLVLRTAQAIDTANSVNDITKLREENEQLRKKIAKQDAMLSFSNTKYENLRTEHTQTILELKGRDTQQEDMFSSDSNVSDVVVVDIETYTRLEKVHESVVMKLADLGEENDRLERERDIAMQQLENMHSQLQSNDDSFFELQKLKASYTLLEEERDAIKSKLERMKDRNVVLQGSSDDTSRLRKNLADALARIEVLEKTNEEFGDVETKLTASEVRVSILEGELEKASAKLKAAKKKQSERESQIREVIGQYKTLKGNYIQSQARMKRLESIIESDQQIATKTTKKDGVSESARTERTSSSAEFSATRFAAMNSQLAAYEGQINKLQKQRDAAMEQMKKMEGELDKAKKESDTAAESKKSRERDLRIVLQHYEKLQKKYEATSKEFEEMTQKYEATVKKIDVLEEQINGKCISIPQQQECNDKCNNEESAESNDDAAKNEVNREIATTSTNASNNQCAAENPGGKPKQMDDENSIDQLLDEMEQLKQGNCELSDTATKGQNEEAEDIHSIVGPLPPNCNNPASSQEQIDLLAQLEEAKESSTWKNEKIARILCELKAAQDQIETLEEEKARMQSDLNILKGQLLIAQKESSNAKERQENREVNLRNAIAKHHRLQQQYVSLEVKFEEVKQMLEAAQKDSKIREEEAKEARQRASGVHAQFKRLQVDHSAVLDRLERLKQELEMYKATPDHKFVL</sequence>
<feature type="region of interest" description="Disordered" evidence="2">
    <location>
        <begin position="192"/>
        <end position="219"/>
    </location>
</feature>
<keyword evidence="4" id="KW-1185">Reference proteome</keyword>
<protein>
    <submittedName>
        <fullName evidence="3">Uncharacterized protein</fullName>
    </submittedName>
</protein>
<feature type="coiled-coil region" evidence="1">
    <location>
        <begin position="568"/>
        <end position="661"/>
    </location>
</feature>
<feature type="compositionally biased region" description="Low complexity" evidence="2">
    <location>
        <begin position="101"/>
        <end position="133"/>
    </location>
</feature>
<comment type="caution">
    <text evidence="3">The sequence shown here is derived from an EMBL/GenBank/DDBJ whole genome shotgun (WGS) entry which is preliminary data.</text>
</comment>
<feature type="region of interest" description="Disordered" evidence="2">
    <location>
        <begin position="30"/>
        <end position="61"/>
    </location>
</feature>
<feature type="region of interest" description="Disordered" evidence="2">
    <location>
        <begin position="962"/>
        <end position="984"/>
    </location>
</feature>
<evidence type="ECO:0000313" key="4">
    <source>
        <dbReference type="Proteomes" id="UP000693970"/>
    </source>
</evidence>
<feature type="compositionally biased region" description="Basic and acidic residues" evidence="2">
    <location>
        <begin position="192"/>
        <end position="204"/>
    </location>
</feature>
<reference evidence="3" key="1">
    <citation type="journal article" date="2021" name="Sci. Rep.">
        <title>Diploid genomic architecture of Nitzschia inconspicua, an elite biomass production diatom.</title>
        <authorList>
            <person name="Oliver A."/>
            <person name="Podell S."/>
            <person name="Pinowska A."/>
            <person name="Traller J.C."/>
            <person name="Smith S.R."/>
            <person name="McClure R."/>
            <person name="Beliaev A."/>
            <person name="Bohutskyi P."/>
            <person name="Hill E.A."/>
            <person name="Rabines A."/>
            <person name="Zheng H."/>
            <person name="Allen L.Z."/>
            <person name="Kuo A."/>
            <person name="Grigoriev I.V."/>
            <person name="Allen A.E."/>
            <person name="Hazlebeck D."/>
            <person name="Allen E.E."/>
        </authorList>
    </citation>
    <scope>NUCLEOTIDE SEQUENCE</scope>
    <source>
        <strain evidence="3">Hildebrandi</strain>
    </source>
</reference>
<feature type="region of interest" description="Disordered" evidence="2">
    <location>
        <begin position="101"/>
        <end position="144"/>
    </location>
</feature>
<name>A0A9K3KDK8_9STRA</name>
<reference evidence="3" key="2">
    <citation type="submission" date="2021-04" db="EMBL/GenBank/DDBJ databases">
        <authorList>
            <person name="Podell S."/>
        </authorList>
    </citation>
    <scope>NUCLEOTIDE SEQUENCE</scope>
    <source>
        <strain evidence="3">Hildebrandi</strain>
    </source>
</reference>
<dbReference type="EMBL" id="JAGRRH010000026">
    <property type="protein sequence ID" value="KAG7341557.1"/>
    <property type="molecule type" value="Genomic_DNA"/>
</dbReference>
<evidence type="ECO:0000313" key="3">
    <source>
        <dbReference type="EMBL" id="KAG7341557.1"/>
    </source>
</evidence>
<dbReference type="Proteomes" id="UP000693970">
    <property type="component" value="Unassembled WGS sequence"/>
</dbReference>
<feature type="compositionally biased region" description="Low complexity" evidence="2">
    <location>
        <begin position="393"/>
        <end position="409"/>
    </location>
</feature>
<feature type="region of interest" description="Disordered" evidence="2">
    <location>
        <begin position="514"/>
        <end position="543"/>
    </location>
</feature>
<proteinExistence type="predicted"/>
<feature type="compositionally biased region" description="Basic and acidic residues" evidence="2">
    <location>
        <begin position="906"/>
        <end position="919"/>
    </location>
</feature>
<organism evidence="3 4">
    <name type="scientific">Nitzschia inconspicua</name>
    <dbReference type="NCBI Taxonomy" id="303405"/>
    <lineage>
        <taxon>Eukaryota</taxon>
        <taxon>Sar</taxon>
        <taxon>Stramenopiles</taxon>
        <taxon>Ochrophyta</taxon>
        <taxon>Bacillariophyta</taxon>
        <taxon>Bacillariophyceae</taxon>
        <taxon>Bacillariophycidae</taxon>
        <taxon>Bacillariales</taxon>
        <taxon>Bacillariaceae</taxon>
        <taxon>Nitzschia</taxon>
    </lineage>
</organism>
<accession>A0A9K3KDK8</accession>
<evidence type="ECO:0000256" key="1">
    <source>
        <dbReference type="SAM" id="Coils"/>
    </source>
</evidence>
<feature type="coiled-coil region" evidence="1">
    <location>
        <begin position="718"/>
        <end position="866"/>
    </location>
</feature>
<feature type="compositionally biased region" description="Basic and acidic residues" evidence="2">
    <location>
        <begin position="519"/>
        <end position="533"/>
    </location>
</feature>